<dbReference type="KEGG" id="dtl:H8F01_20850"/>
<keyword evidence="1" id="KW-0732">Signal</keyword>
<dbReference type="Pfam" id="PF10026">
    <property type="entry name" value="DUF2268"/>
    <property type="match status" value="1"/>
</dbReference>
<proteinExistence type="predicted"/>
<evidence type="ECO:0000259" key="2">
    <source>
        <dbReference type="Pfam" id="PF10026"/>
    </source>
</evidence>
<feature type="domain" description="DUF2268" evidence="2">
    <location>
        <begin position="162"/>
        <end position="280"/>
    </location>
</feature>
<gene>
    <name evidence="3" type="ORF">H8F01_20850</name>
</gene>
<accession>A0A7G8Q3U3</accession>
<evidence type="ECO:0000313" key="4">
    <source>
        <dbReference type="Proteomes" id="UP000515873"/>
    </source>
</evidence>
<feature type="signal peptide" evidence="1">
    <location>
        <begin position="1"/>
        <end position="23"/>
    </location>
</feature>
<dbReference type="AlphaFoldDB" id="A0A7G8Q3U3"/>
<evidence type="ECO:0000256" key="1">
    <source>
        <dbReference type="SAM" id="SignalP"/>
    </source>
</evidence>
<dbReference type="EMBL" id="CP060412">
    <property type="protein sequence ID" value="QNK01451.1"/>
    <property type="molecule type" value="Genomic_DNA"/>
</dbReference>
<dbReference type="RefSeq" id="WP_187056913.1">
    <property type="nucleotide sequence ID" value="NZ_CP060412.1"/>
</dbReference>
<organism evidence="3 4">
    <name type="scientific">Dyella telluris</name>
    <dbReference type="NCBI Taxonomy" id="2763498"/>
    <lineage>
        <taxon>Bacteria</taxon>
        <taxon>Pseudomonadati</taxon>
        <taxon>Pseudomonadota</taxon>
        <taxon>Gammaproteobacteria</taxon>
        <taxon>Lysobacterales</taxon>
        <taxon>Rhodanobacteraceae</taxon>
        <taxon>Dyella</taxon>
    </lineage>
</organism>
<dbReference type="InterPro" id="IPR018728">
    <property type="entry name" value="DUF2268"/>
</dbReference>
<reference evidence="3 4" key="1">
    <citation type="submission" date="2020-08" db="EMBL/GenBank/DDBJ databases">
        <title>Dyella sp. G9 isolated from forest soil.</title>
        <authorList>
            <person name="Fu J."/>
            <person name="Qiu L."/>
        </authorList>
    </citation>
    <scope>NUCLEOTIDE SEQUENCE [LARGE SCALE GENOMIC DNA]</scope>
    <source>
        <strain evidence="3 4">G9</strain>
    </source>
</reference>
<sequence length="311" mass="33904">MKKTMRQVGAILFAMAWTQVAPAAPVEASSTPAIHIDDVYLFYKVYDAAGGHPTVDPIQRDYVDHGSDGLHRFFEQRHTTSKAIADAIAAHPAMYADAKRCMAVLPQARKRLDVALDKLMQLDPSARSAPLTIAVGRGKPVAIADASGVMVGLEALCAISYLDANLEDRFVYVLAHEYAHVQQAQLAPGVFDDAKPTVLEASLIEGSAEFVGEQIAGRVSYAHLAAMARGHEKEIETRFAADEDNTDLSAWLYNGTLTKPGDMGYWVGYRIAKAYYQHAADKRQALREILGMSDPKAFLAKSGWYPGIPLP</sequence>
<feature type="chain" id="PRO_5028963539" evidence="1">
    <location>
        <begin position="24"/>
        <end position="311"/>
    </location>
</feature>
<keyword evidence="4" id="KW-1185">Reference proteome</keyword>
<dbReference type="Proteomes" id="UP000515873">
    <property type="component" value="Chromosome"/>
</dbReference>
<protein>
    <submittedName>
        <fullName evidence="3">Lytic murein transglycosylase</fullName>
    </submittedName>
</protein>
<name>A0A7G8Q3U3_9GAMM</name>
<evidence type="ECO:0000313" key="3">
    <source>
        <dbReference type="EMBL" id="QNK01451.1"/>
    </source>
</evidence>